<keyword evidence="4" id="KW-1185">Reference proteome</keyword>
<feature type="transmembrane region" description="Helical" evidence="1">
    <location>
        <begin position="251"/>
        <end position="272"/>
    </location>
</feature>
<keyword evidence="2" id="KW-0732">Signal</keyword>
<proteinExistence type="predicted"/>
<evidence type="ECO:0000256" key="1">
    <source>
        <dbReference type="SAM" id="Phobius"/>
    </source>
</evidence>
<protein>
    <recommendedName>
        <fullName evidence="5">PEGA domain-containing protein</fullName>
    </recommendedName>
</protein>
<dbReference type="KEGG" id="ccro:CMC5_008950"/>
<name>A0A0K1E7D7_CHOCO</name>
<sequence>MMKRAQRTGLVASLVLASSLAATAPAFADEPGPDTVPINIVAIQTGEAYDQAEALTKALRAALKTVPGWSLAEGDYSLEVLTLSLKCTDIPDAGCQSRIADQIKADRYIWGNVTQKGTSVVGQLHLWVRGQGTTSTPIEYSANLTEANDESLRRVAADSIQALTGGPPKGSIHIKAGNITGQVFINGQPAGALVNGEGTFPIPAGNHRVLVKSTGHFDSEAAVVVKAAGTADVTLTPVPTASSEPLNWRKIGGFAGIGAGVAFGAVGLVSVFQVNSTIADEKVDAYRSTVTGNMCETARQGNSPDAQHVASACDKARTFELMQAIFFPLAAVSAGAGVYLLATSGDSPAASTTGWTFQPSVGLESGRLSATYRW</sequence>
<evidence type="ECO:0000313" key="4">
    <source>
        <dbReference type="Proteomes" id="UP000067626"/>
    </source>
</evidence>
<gene>
    <name evidence="3" type="ORF">CMC5_008950</name>
</gene>
<evidence type="ECO:0000313" key="3">
    <source>
        <dbReference type="EMBL" id="AKT36774.1"/>
    </source>
</evidence>
<evidence type="ECO:0000256" key="2">
    <source>
        <dbReference type="SAM" id="SignalP"/>
    </source>
</evidence>
<dbReference type="EMBL" id="CP012159">
    <property type="protein sequence ID" value="AKT36774.1"/>
    <property type="molecule type" value="Genomic_DNA"/>
</dbReference>
<dbReference type="Proteomes" id="UP000067626">
    <property type="component" value="Chromosome"/>
</dbReference>
<dbReference type="RefSeq" id="WP_050435708.1">
    <property type="nucleotide sequence ID" value="NZ_CP012159.1"/>
</dbReference>
<feature type="transmembrane region" description="Helical" evidence="1">
    <location>
        <begin position="324"/>
        <end position="342"/>
    </location>
</feature>
<keyword evidence="1" id="KW-0812">Transmembrane</keyword>
<dbReference type="OrthoDB" id="5497180at2"/>
<evidence type="ECO:0008006" key="5">
    <source>
        <dbReference type="Google" id="ProtNLM"/>
    </source>
</evidence>
<keyword evidence="1" id="KW-0472">Membrane</keyword>
<organism evidence="3 4">
    <name type="scientific">Chondromyces crocatus</name>
    <dbReference type="NCBI Taxonomy" id="52"/>
    <lineage>
        <taxon>Bacteria</taxon>
        <taxon>Pseudomonadati</taxon>
        <taxon>Myxococcota</taxon>
        <taxon>Polyangia</taxon>
        <taxon>Polyangiales</taxon>
        <taxon>Polyangiaceae</taxon>
        <taxon>Chondromyces</taxon>
    </lineage>
</organism>
<accession>A0A0K1E7D7</accession>
<dbReference type="AlphaFoldDB" id="A0A0K1E7D7"/>
<dbReference type="STRING" id="52.CMC5_008950"/>
<feature type="chain" id="PRO_5005458982" description="PEGA domain-containing protein" evidence="2">
    <location>
        <begin position="29"/>
        <end position="374"/>
    </location>
</feature>
<keyword evidence="1" id="KW-1133">Transmembrane helix</keyword>
<feature type="signal peptide" evidence="2">
    <location>
        <begin position="1"/>
        <end position="28"/>
    </location>
</feature>
<reference evidence="3 4" key="1">
    <citation type="submission" date="2015-07" db="EMBL/GenBank/DDBJ databases">
        <title>Genome analysis of myxobacterium Chondromyces crocatus Cm c5 reveals a high potential for natural compound synthesis and the genetic basis for the loss of fruiting body formation.</title>
        <authorList>
            <person name="Zaburannyi N."/>
            <person name="Bunk B."/>
            <person name="Maier J."/>
            <person name="Overmann J."/>
            <person name="Mueller R."/>
        </authorList>
    </citation>
    <scope>NUCLEOTIDE SEQUENCE [LARGE SCALE GENOMIC DNA]</scope>
    <source>
        <strain evidence="3 4">Cm c5</strain>
    </source>
</reference>